<dbReference type="Proteomes" id="UP000030104">
    <property type="component" value="Unassembled WGS sequence"/>
</dbReference>
<comment type="caution">
    <text evidence="1">The sequence shown here is derived from an EMBL/GenBank/DDBJ whole genome shotgun (WGS) entry which is preliminary data.</text>
</comment>
<dbReference type="EMBL" id="JQGA01000514">
    <property type="protein sequence ID" value="KGO75143.1"/>
    <property type="molecule type" value="Genomic_DNA"/>
</dbReference>
<evidence type="ECO:0000313" key="2">
    <source>
        <dbReference type="Proteomes" id="UP000030104"/>
    </source>
</evidence>
<accession>A0A0A2L7I0</accession>
<proteinExistence type="predicted"/>
<dbReference type="AlphaFoldDB" id="A0A0A2L7I0"/>
<dbReference type="OrthoDB" id="4321613at2759"/>
<protein>
    <submittedName>
        <fullName evidence="1">Uncharacterized protein</fullName>
    </submittedName>
</protein>
<name>A0A0A2L7I0_PENIT</name>
<keyword evidence="2" id="KW-1185">Reference proteome</keyword>
<dbReference type="HOGENOM" id="CLU_2543295_0_0_1"/>
<gene>
    <name evidence="1" type="ORF">PITC_058130</name>
</gene>
<sequence>MQKAQLSRGWTVNYYADDELLDGTSDLKLKAELSLENGRPFLDDYSTVAEYNAEEDFALISTSTKLSVEDDTGIEVDLFGLEI</sequence>
<evidence type="ECO:0000313" key="1">
    <source>
        <dbReference type="EMBL" id="KGO75143.1"/>
    </source>
</evidence>
<reference evidence="1 2" key="1">
    <citation type="journal article" date="2015" name="Mol. Plant Microbe Interact.">
        <title>Genome, transcriptome, and functional analyses of Penicillium expansum provide new insights into secondary metabolism and pathogenicity.</title>
        <authorList>
            <person name="Ballester A.R."/>
            <person name="Marcet-Houben M."/>
            <person name="Levin E."/>
            <person name="Sela N."/>
            <person name="Selma-Lazaro C."/>
            <person name="Carmona L."/>
            <person name="Wisniewski M."/>
            <person name="Droby S."/>
            <person name="Gonzalez-Candelas L."/>
            <person name="Gabaldon T."/>
        </authorList>
    </citation>
    <scope>NUCLEOTIDE SEQUENCE [LARGE SCALE GENOMIC DNA]</scope>
    <source>
        <strain evidence="1 2">PHI-1</strain>
    </source>
</reference>
<organism evidence="1 2">
    <name type="scientific">Penicillium italicum</name>
    <name type="common">Blue mold</name>
    <dbReference type="NCBI Taxonomy" id="40296"/>
    <lineage>
        <taxon>Eukaryota</taxon>
        <taxon>Fungi</taxon>
        <taxon>Dikarya</taxon>
        <taxon>Ascomycota</taxon>
        <taxon>Pezizomycotina</taxon>
        <taxon>Eurotiomycetes</taxon>
        <taxon>Eurotiomycetidae</taxon>
        <taxon>Eurotiales</taxon>
        <taxon>Aspergillaceae</taxon>
        <taxon>Penicillium</taxon>
    </lineage>
</organism>